<dbReference type="SUPFAM" id="SSF52540">
    <property type="entry name" value="P-loop containing nucleoside triphosphate hydrolases"/>
    <property type="match status" value="1"/>
</dbReference>
<dbReference type="InterPro" id="IPR051451">
    <property type="entry name" value="PhoH2-like"/>
</dbReference>
<evidence type="ECO:0000259" key="7">
    <source>
        <dbReference type="Pfam" id="PF02562"/>
    </source>
</evidence>
<evidence type="ECO:0000256" key="4">
    <source>
        <dbReference type="ARBA" id="ARBA00022741"/>
    </source>
</evidence>
<comment type="similarity">
    <text evidence="2">Belongs to the PhoH family.</text>
</comment>
<comment type="subcellular location">
    <subcellularLocation>
        <location evidence="1">Cytoplasm</location>
    </subcellularLocation>
</comment>
<sequence length="335" mass="38085">MSINAKHKQIEYRLDCFEISDIKKLFGYLDKNLRLIEEIFQVNIDLTPESLIVGEKNDDASLTQVKTFLDELAAFMKEGHDLTSDDIQKMAATIKEGREIWWKKNYSQGIITTAYHKIIHPRTAGQVNYVRAVKENELIFCIGPAGTGKTYLAMAMACAALQKKEVSRIVLVRPAVEAGESLGYLPGDLREKIEPYLRPLYDALYEMLSPERFQKYIEKDIIEVAPLAYMRGRTLNDSFIVLDEAQNTTPEQMKMFLTRMGFGSKVVVTGDITQVDLPSGKNSGLMVIQKILADVSGVEFIYLTEKDVVRHQLVQKIIQAYEKFEKNLPTQEKST</sequence>
<proteinExistence type="inferred from homology"/>
<dbReference type="EMBL" id="MWBQ01000028">
    <property type="protein sequence ID" value="OQA60885.1"/>
    <property type="molecule type" value="Genomic_DNA"/>
</dbReference>
<evidence type="ECO:0000256" key="5">
    <source>
        <dbReference type="ARBA" id="ARBA00022840"/>
    </source>
</evidence>
<evidence type="ECO:0000313" key="8">
    <source>
        <dbReference type="EMBL" id="OQA60885.1"/>
    </source>
</evidence>
<organism evidence="8">
    <name type="scientific">Candidatus Atribacter allofermentans</name>
    <dbReference type="NCBI Taxonomy" id="1852833"/>
    <lineage>
        <taxon>Bacteria</taxon>
        <taxon>Pseudomonadati</taxon>
        <taxon>Atribacterota</taxon>
        <taxon>Atribacteria</taxon>
        <taxon>Atribacterales</taxon>
        <taxon>Atribacteraceae</taxon>
        <taxon>Atribacter</taxon>
    </lineage>
</organism>
<dbReference type="AlphaFoldDB" id="A0A1V5T267"/>
<keyword evidence="3" id="KW-0963">Cytoplasm</keyword>
<accession>A0A1V5T267</accession>
<dbReference type="Gene3D" id="3.40.50.300">
    <property type="entry name" value="P-loop containing nucleotide triphosphate hydrolases"/>
    <property type="match status" value="1"/>
</dbReference>
<name>A0A1V5T267_9BACT</name>
<dbReference type="GO" id="GO:0005524">
    <property type="term" value="F:ATP binding"/>
    <property type="evidence" value="ECO:0007669"/>
    <property type="project" value="UniProtKB-KW"/>
</dbReference>
<evidence type="ECO:0000256" key="1">
    <source>
        <dbReference type="ARBA" id="ARBA00004496"/>
    </source>
</evidence>
<evidence type="ECO:0000256" key="6">
    <source>
        <dbReference type="ARBA" id="ARBA00039970"/>
    </source>
</evidence>
<dbReference type="PANTHER" id="PTHR30473">
    <property type="entry name" value="PROTEIN PHOH"/>
    <property type="match status" value="1"/>
</dbReference>
<dbReference type="Proteomes" id="UP000485569">
    <property type="component" value="Unassembled WGS sequence"/>
</dbReference>
<keyword evidence="4" id="KW-0547">Nucleotide-binding</keyword>
<dbReference type="FunFam" id="3.40.50.300:FF:000013">
    <property type="entry name" value="PhoH family ATPase"/>
    <property type="match status" value="1"/>
</dbReference>
<dbReference type="Pfam" id="PF02562">
    <property type="entry name" value="PhoH"/>
    <property type="match status" value="1"/>
</dbReference>
<dbReference type="InterPro" id="IPR003714">
    <property type="entry name" value="PhoH"/>
</dbReference>
<dbReference type="PANTHER" id="PTHR30473:SF1">
    <property type="entry name" value="PHOH-LIKE PROTEIN"/>
    <property type="match status" value="1"/>
</dbReference>
<feature type="domain" description="PhoH-like protein" evidence="7">
    <location>
        <begin position="119"/>
        <end position="322"/>
    </location>
</feature>
<dbReference type="GO" id="GO:0005829">
    <property type="term" value="C:cytosol"/>
    <property type="evidence" value="ECO:0007669"/>
    <property type="project" value="TreeGrafter"/>
</dbReference>
<comment type="caution">
    <text evidence="8">The sequence shown here is derived from an EMBL/GenBank/DDBJ whole genome shotgun (WGS) entry which is preliminary data.</text>
</comment>
<gene>
    <name evidence="8" type="primary">ybeZ</name>
    <name evidence="8" type="ORF">BWY41_00464</name>
</gene>
<reference evidence="8" key="1">
    <citation type="submission" date="2017-02" db="EMBL/GenBank/DDBJ databases">
        <title>Delving into the versatile metabolic prowess of the omnipresent phylum Bacteroidetes.</title>
        <authorList>
            <person name="Nobu M.K."/>
            <person name="Mei R."/>
            <person name="Narihiro T."/>
            <person name="Kuroda K."/>
            <person name="Liu W.-T."/>
        </authorList>
    </citation>
    <scope>NUCLEOTIDE SEQUENCE</scope>
    <source>
        <strain evidence="8">ADurb.Bin276</strain>
    </source>
</reference>
<evidence type="ECO:0000256" key="2">
    <source>
        <dbReference type="ARBA" id="ARBA00010393"/>
    </source>
</evidence>
<keyword evidence="5" id="KW-0067">ATP-binding</keyword>
<protein>
    <recommendedName>
        <fullName evidence="6">PhoH-like protein</fullName>
    </recommendedName>
</protein>
<dbReference type="InterPro" id="IPR027417">
    <property type="entry name" value="P-loop_NTPase"/>
</dbReference>
<evidence type="ECO:0000256" key="3">
    <source>
        <dbReference type="ARBA" id="ARBA00022490"/>
    </source>
</evidence>